<dbReference type="AlphaFoldDB" id="A0A1M5JPL9"/>
<dbReference type="PROSITE" id="PS50035">
    <property type="entry name" value="PLD"/>
    <property type="match status" value="1"/>
</dbReference>
<dbReference type="InterPro" id="IPR047955">
    <property type="entry name" value="DrmC-like"/>
</dbReference>
<dbReference type="OrthoDB" id="3208380at2"/>
<dbReference type="Pfam" id="PF13091">
    <property type="entry name" value="PLDc_2"/>
    <property type="match status" value="1"/>
</dbReference>
<dbReference type="PANTHER" id="PTHR21248">
    <property type="entry name" value="CARDIOLIPIN SYNTHASE"/>
    <property type="match status" value="1"/>
</dbReference>
<dbReference type="PANTHER" id="PTHR21248:SF22">
    <property type="entry name" value="PHOSPHOLIPASE D"/>
    <property type="match status" value="1"/>
</dbReference>
<dbReference type="SUPFAM" id="SSF56024">
    <property type="entry name" value="Phospholipase D/nuclease"/>
    <property type="match status" value="1"/>
</dbReference>
<dbReference type="InterPro" id="IPR025202">
    <property type="entry name" value="PLD-like_dom"/>
</dbReference>
<proteinExistence type="predicted"/>
<evidence type="ECO:0000259" key="1">
    <source>
        <dbReference type="PROSITE" id="PS50035"/>
    </source>
</evidence>
<reference evidence="2 3" key="1">
    <citation type="submission" date="2016-11" db="EMBL/GenBank/DDBJ databases">
        <authorList>
            <person name="Jaros S."/>
            <person name="Januszkiewicz K."/>
            <person name="Wedrychowicz H."/>
        </authorList>
    </citation>
    <scope>NUCLEOTIDE SEQUENCE [LARGE SCALE GENOMIC DNA]</scope>
    <source>
        <strain evidence="2 3">DSM 45408</strain>
    </source>
</reference>
<dbReference type="GO" id="GO:0030572">
    <property type="term" value="F:phosphatidyltransferase activity"/>
    <property type="evidence" value="ECO:0007669"/>
    <property type="project" value="UniProtKB-ARBA"/>
</dbReference>
<dbReference type="EMBL" id="FQVX01000002">
    <property type="protein sequence ID" value="SHG42507.1"/>
    <property type="molecule type" value="Genomic_DNA"/>
</dbReference>
<organism evidence="2 3">
    <name type="scientific">Geodermatophilus nigrescens</name>
    <dbReference type="NCBI Taxonomy" id="1070870"/>
    <lineage>
        <taxon>Bacteria</taxon>
        <taxon>Bacillati</taxon>
        <taxon>Actinomycetota</taxon>
        <taxon>Actinomycetes</taxon>
        <taxon>Geodermatophilales</taxon>
        <taxon>Geodermatophilaceae</taxon>
        <taxon>Geodermatophilus</taxon>
    </lineage>
</organism>
<dbReference type="InterPro" id="IPR001736">
    <property type="entry name" value="PLipase_D/transphosphatidylase"/>
</dbReference>
<accession>A0A1M5JPL9</accession>
<dbReference type="NCBIfam" id="NF038319">
    <property type="entry name" value="DISARM_DrmC_I"/>
    <property type="match status" value="1"/>
</dbReference>
<dbReference type="RefSeq" id="WP_083628598.1">
    <property type="nucleotide sequence ID" value="NZ_FQVX01000002.1"/>
</dbReference>
<dbReference type="GO" id="GO:0032049">
    <property type="term" value="P:cardiolipin biosynthetic process"/>
    <property type="evidence" value="ECO:0007669"/>
    <property type="project" value="UniProtKB-ARBA"/>
</dbReference>
<sequence>MSLGLALIRACAELGRELAPAHARAVADALSEHDSPAGAEVVLAVVKTPHALAVVKRLLAVWVQNPHVPGSELGAVLAGAAYAHDLARREQGMELVLSGPGSAHVHARRTDQVLIDLINGTQRSLVLVTYSLSMYAELKAALQAALARGVDVTVLAEDPRDGSPHFKQDPAVALAGLLVRRLRWPKSQRPAGWTSLHAKIAIADEETVLITSANLSEKAAGDNLEAGLLIRDSDYAVRLGKHLESLLIGGVLIRE</sequence>
<feature type="domain" description="PLD phosphodiesterase" evidence="1">
    <location>
        <begin position="192"/>
        <end position="219"/>
    </location>
</feature>
<gene>
    <name evidence="2" type="ORF">SAMN05444351_2598</name>
</gene>
<dbReference type="Gene3D" id="3.30.870.10">
    <property type="entry name" value="Endonuclease Chain A"/>
    <property type="match status" value="1"/>
</dbReference>
<protein>
    <submittedName>
        <fullName evidence="2">PLD-like domain-containing protein</fullName>
    </submittedName>
</protein>
<dbReference type="Proteomes" id="UP000184471">
    <property type="component" value="Unassembled WGS sequence"/>
</dbReference>
<evidence type="ECO:0000313" key="2">
    <source>
        <dbReference type="EMBL" id="SHG42507.1"/>
    </source>
</evidence>
<dbReference type="STRING" id="1070870.SAMN05444351_2598"/>
<keyword evidence="3" id="KW-1185">Reference proteome</keyword>
<evidence type="ECO:0000313" key="3">
    <source>
        <dbReference type="Proteomes" id="UP000184471"/>
    </source>
</evidence>
<name>A0A1M5JPL9_9ACTN</name>